<feature type="domain" description="Putative plant transposon protein" evidence="1">
    <location>
        <begin position="4"/>
        <end position="214"/>
    </location>
</feature>
<evidence type="ECO:0000313" key="3">
    <source>
        <dbReference type="Proteomes" id="UP000011115"/>
    </source>
</evidence>
<evidence type="ECO:0000313" key="2">
    <source>
        <dbReference type="EnsemblPlants" id="PGSC0003DMT400096884"/>
    </source>
</evidence>
<reference evidence="2" key="2">
    <citation type="submission" date="2015-06" db="UniProtKB">
        <authorList>
            <consortium name="EnsemblPlants"/>
        </authorList>
    </citation>
    <scope>IDENTIFICATION</scope>
    <source>
        <strain evidence="2">DM1-3 516 R44</strain>
    </source>
</reference>
<dbReference type="Gramene" id="PGSC0003DMT400096884">
    <property type="protein sequence ID" value="PGSC0003DMT400096884"/>
    <property type="gene ID" value="PGSC0003DMG400046455"/>
</dbReference>
<evidence type="ECO:0000259" key="1">
    <source>
        <dbReference type="Pfam" id="PF20167"/>
    </source>
</evidence>
<dbReference type="PaxDb" id="4113-PGSC0003DMT400096884"/>
<dbReference type="AlphaFoldDB" id="M1DZG0"/>
<name>M1DZG0_SOLTU</name>
<keyword evidence="3" id="KW-1185">Reference proteome</keyword>
<proteinExistence type="predicted"/>
<dbReference type="InParanoid" id="M1DZG0"/>
<dbReference type="Pfam" id="PF20167">
    <property type="entry name" value="Transposase_32"/>
    <property type="match status" value="1"/>
</dbReference>
<dbReference type="HOGENOM" id="CLU_1186760_0_0_1"/>
<protein>
    <recommendedName>
        <fullName evidence="1">Putative plant transposon protein domain-containing protein</fullName>
    </recommendedName>
</protein>
<dbReference type="InterPro" id="IPR046796">
    <property type="entry name" value="Transposase_32_dom"/>
</dbReference>
<dbReference type="Proteomes" id="UP000011115">
    <property type="component" value="Unassembled WGS sequence"/>
</dbReference>
<reference evidence="3" key="1">
    <citation type="journal article" date="2011" name="Nature">
        <title>Genome sequence and analysis of the tuber crop potato.</title>
        <authorList>
            <consortium name="The Potato Genome Sequencing Consortium"/>
        </authorList>
    </citation>
    <scope>NUCLEOTIDE SEQUENCE [LARGE SCALE GENOMIC DNA]</scope>
    <source>
        <strain evidence="3">cv. DM1-3 516 R44</strain>
    </source>
</reference>
<sequence>MDANAPGEYTNHLPRDFYAIYAATLMSIAVETETTKRAQKTLATTLDHLDTVTVRGKIVNISEETINRILQGPEYTTPASIGLFEGKYHVVTSESEMEDPSSREHIMHWIAGYIATEREAVAWVSEPHVPITKTSLTFQAKVWWSIVRAQLLPIANDNTLSPSLASLVAFRMAGYLVNAVWIIATEMRDRALNERACLPFPCLIGKLCLQANIPPNKLVDKPVKASKITATSKI</sequence>
<organism evidence="2 3">
    <name type="scientific">Solanum tuberosum</name>
    <name type="common">Potato</name>
    <dbReference type="NCBI Taxonomy" id="4113"/>
    <lineage>
        <taxon>Eukaryota</taxon>
        <taxon>Viridiplantae</taxon>
        <taxon>Streptophyta</taxon>
        <taxon>Embryophyta</taxon>
        <taxon>Tracheophyta</taxon>
        <taxon>Spermatophyta</taxon>
        <taxon>Magnoliopsida</taxon>
        <taxon>eudicotyledons</taxon>
        <taxon>Gunneridae</taxon>
        <taxon>Pentapetalae</taxon>
        <taxon>asterids</taxon>
        <taxon>lamiids</taxon>
        <taxon>Solanales</taxon>
        <taxon>Solanaceae</taxon>
        <taxon>Solanoideae</taxon>
        <taxon>Solaneae</taxon>
        <taxon>Solanum</taxon>
    </lineage>
</organism>
<dbReference type="EnsemblPlants" id="PGSC0003DMT400096884">
    <property type="protein sequence ID" value="PGSC0003DMT400096884"/>
    <property type="gene ID" value="PGSC0003DMG400046455"/>
</dbReference>
<accession>M1DZG0</accession>